<evidence type="ECO:0000256" key="2">
    <source>
        <dbReference type="ARBA" id="ARBA00011123"/>
    </source>
</evidence>
<gene>
    <name evidence="6" type="primary">gatC</name>
    <name evidence="7" type="ORF">FC64_GL000077</name>
</gene>
<reference evidence="7 8" key="1">
    <citation type="journal article" date="2015" name="Genome Announc.">
        <title>Expanding the biotechnology potential of lactobacilli through comparative genomics of 213 strains and associated genera.</title>
        <authorList>
            <person name="Sun Z."/>
            <person name="Harris H.M."/>
            <person name="McCann A."/>
            <person name="Guo C."/>
            <person name="Argimon S."/>
            <person name="Zhang W."/>
            <person name="Yang X."/>
            <person name="Jeffery I.B."/>
            <person name="Cooney J.C."/>
            <person name="Kagawa T.F."/>
            <person name="Liu W."/>
            <person name="Song Y."/>
            <person name="Salvetti E."/>
            <person name="Wrobel A."/>
            <person name="Rasinkangas P."/>
            <person name="Parkhill J."/>
            <person name="Rea M.C."/>
            <person name="O'Sullivan O."/>
            <person name="Ritari J."/>
            <person name="Douillard F.P."/>
            <person name="Paul Ross R."/>
            <person name="Yang R."/>
            <person name="Briner A.E."/>
            <person name="Felis G.E."/>
            <person name="de Vos W.M."/>
            <person name="Barrangou R."/>
            <person name="Klaenhammer T.R."/>
            <person name="Caufield P.W."/>
            <person name="Cui Y."/>
            <person name="Zhang H."/>
            <person name="O'Toole P.W."/>
        </authorList>
    </citation>
    <scope>NUCLEOTIDE SEQUENCE [LARGE SCALE GENOMIC DNA]</scope>
    <source>
        <strain evidence="7 8">DSM 20653</strain>
    </source>
</reference>
<dbReference type="PATRIC" id="fig|1423820.4.peg.78"/>
<proteinExistence type="inferred from homology"/>
<dbReference type="PANTHER" id="PTHR15004:SF0">
    <property type="entry name" value="GLUTAMYL-TRNA(GLN) AMIDOTRANSFERASE SUBUNIT C, MITOCHONDRIAL"/>
    <property type="match status" value="1"/>
</dbReference>
<comment type="function">
    <text evidence="3 6">Allows the formation of correctly charged Asn-tRNA(Asn) or Gln-tRNA(Gln) through the transamidation of misacylated Asp-tRNA(Asn) or Glu-tRNA(Gln) in organisms which lack either or both of asparaginyl-tRNA or glutaminyl-tRNA synthetases. The reaction takes place in the presence of glutamine and ATP through an activated phospho-Asp-tRNA(Asn) or phospho-Glu-tRNA(Gln).</text>
</comment>
<comment type="catalytic activity">
    <reaction evidence="4 6">
        <text>L-aspartyl-tRNA(Asn) + L-glutamine + ATP + H2O = L-asparaginyl-tRNA(Asn) + L-glutamate + ADP + phosphate + 2 H(+)</text>
        <dbReference type="Rhea" id="RHEA:14513"/>
        <dbReference type="Rhea" id="RHEA-COMP:9674"/>
        <dbReference type="Rhea" id="RHEA-COMP:9677"/>
        <dbReference type="ChEBI" id="CHEBI:15377"/>
        <dbReference type="ChEBI" id="CHEBI:15378"/>
        <dbReference type="ChEBI" id="CHEBI:29985"/>
        <dbReference type="ChEBI" id="CHEBI:30616"/>
        <dbReference type="ChEBI" id="CHEBI:43474"/>
        <dbReference type="ChEBI" id="CHEBI:58359"/>
        <dbReference type="ChEBI" id="CHEBI:78515"/>
        <dbReference type="ChEBI" id="CHEBI:78516"/>
        <dbReference type="ChEBI" id="CHEBI:456216"/>
    </reaction>
</comment>
<keyword evidence="8" id="KW-1185">Reference proteome</keyword>
<dbReference type="EC" id="6.3.5.-" evidence="6"/>
<evidence type="ECO:0000313" key="8">
    <source>
        <dbReference type="Proteomes" id="UP000051291"/>
    </source>
</evidence>
<keyword evidence="6" id="KW-0547">Nucleotide-binding</keyword>
<comment type="caution">
    <text evidence="7">The sequence shown here is derived from an EMBL/GenBank/DDBJ whole genome shotgun (WGS) entry which is preliminary data.</text>
</comment>
<dbReference type="GO" id="GO:0070681">
    <property type="term" value="P:glutaminyl-tRNAGln biosynthesis via transamidation"/>
    <property type="evidence" value="ECO:0007669"/>
    <property type="project" value="TreeGrafter"/>
</dbReference>
<dbReference type="GO" id="GO:0005524">
    <property type="term" value="F:ATP binding"/>
    <property type="evidence" value="ECO:0007669"/>
    <property type="project" value="UniProtKB-KW"/>
</dbReference>
<name>A0A0R1ZJS9_9LACO</name>
<evidence type="ECO:0000256" key="3">
    <source>
        <dbReference type="ARBA" id="ARBA00024799"/>
    </source>
</evidence>
<keyword evidence="6" id="KW-0436">Ligase</keyword>
<evidence type="ECO:0000256" key="6">
    <source>
        <dbReference type="HAMAP-Rule" id="MF_00122"/>
    </source>
</evidence>
<dbReference type="NCBIfam" id="TIGR00135">
    <property type="entry name" value="gatC"/>
    <property type="match status" value="1"/>
</dbReference>
<dbReference type="EMBL" id="AYYZ01000008">
    <property type="protein sequence ID" value="KRM53156.1"/>
    <property type="molecule type" value="Genomic_DNA"/>
</dbReference>
<dbReference type="GO" id="GO:0006412">
    <property type="term" value="P:translation"/>
    <property type="evidence" value="ECO:0007669"/>
    <property type="project" value="UniProtKB-UniRule"/>
</dbReference>
<dbReference type="HAMAP" id="MF_00122">
    <property type="entry name" value="GatC"/>
    <property type="match status" value="1"/>
</dbReference>
<comment type="catalytic activity">
    <reaction evidence="5 6">
        <text>L-glutamyl-tRNA(Gln) + L-glutamine + ATP + H2O = L-glutaminyl-tRNA(Gln) + L-glutamate + ADP + phosphate + H(+)</text>
        <dbReference type="Rhea" id="RHEA:17521"/>
        <dbReference type="Rhea" id="RHEA-COMP:9681"/>
        <dbReference type="Rhea" id="RHEA-COMP:9684"/>
        <dbReference type="ChEBI" id="CHEBI:15377"/>
        <dbReference type="ChEBI" id="CHEBI:15378"/>
        <dbReference type="ChEBI" id="CHEBI:29985"/>
        <dbReference type="ChEBI" id="CHEBI:30616"/>
        <dbReference type="ChEBI" id="CHEBI:43474"/>
        <dbReference type="ChEBI" id="CHEBI:58359"/>
        <dbReference type="ChEBI" id="CHEBI:78520"/>
        <dbReference type="ChEBI" id="CHEBI:78521"/>
        <dbReference type="ChEBI" id="CHEBI:456216"/>
    </reaction>
</comment>
<comment type="subunit">
    <text evidence="2 6">Heterotrimer of A, B and C subunits.</text>
</comment>
<keyword evidence="6" id="KW-0648">Protein biosynthesis</keyword>
<evidence type="ECO:0000256" key="5">
    <source>
        <dbReference type="ARBA" id="ARBA00047913"/>
    </source>
</evidence>
<dbReference type="Proteomes" id="UP000051291">
    <property type="component" value="Unassembled WGS sequence"/>
</dbReference>
<dbReference type="PANTHER" id="PTHR15004">
    <property type="entry name" value="GLUTAMYL-TRNA(GLN) AMIDOTRANSFERASE SUBUNIT C, MITOCHONDRIAL"/>
    <property type="match status" value="1"/>
</dbReference>
<dbReference type="AlphaFoldDB" id="A0A0R1ZJS9"/>
<sequence>MMEITKDEVKKIASLSKLEFTNQELEKFTKQLEDIMNMSHQLSKINTDGVKPTINVTDAVNILREDVAEKGIDRNELMKNVPEHEDGFIKVPAIIDEGEDNE</sequence>
<dbReference type="GO" id="GO:0050566">
    <property type="term" value="F:asparaginyl-tRNA synthase (glutamine-hydrolyzing) activity"/>
    <property type="evidence" value="ECO:0007669"/>
    <property type="project" value="RHEA"/>
</dbReference>
<dbReference type="InterPro" id="IPR003837">
    <property type="entry name" value="GatC"/>
</dbReference>
<dbReference type="STRING" id="1423820.FC64_GL000077"/>
<accession>A0A0R1ZJS9</accession>
<evidence type="ECO:0000256" key="1">
    <source>
        <dbReference type="ARBA" id="ARBA00010757"/>
    </source>
</evidence>
<keyword evidence="6" id="KW-0067">ATP-binding</keyword>
<evidence type="ECO:0000313" key="7">
    <source>
        <dbReference type="EMBL" id="KRM53156.1"/>
    </source>
</evidence>
<dbReference type="InterPro" id="IPR036113">
    <property type="entry name" value="Asp/Glu-ADT_sf_sub_c"/>
</dbReference>
<evidence type="ECO:0000256" key="4">
    <source>
        <dbReference type="ARBA" id="ARBA00047380"/>
    </source>
</evidence>
<dbReference type="GO" id="GO:0050567">
    <property type="term" value="F:glutaminyl-tRNA synthase (glutamine-hydrolyzing) activity"/>
    <property type="evidence" value="ECO:0007669"/>
    <property type="project" value="UniProtKB-UniRule"/>
</dbReference>
<dbReference type="SUPFAM" id="SSF141000">
    <property type="entry name" value="Glu-tRNAGln amidotransferase C subunit"/>
    <property type="match status" value="1"/>
</dbReference>
<dbReference type="Gene3D" id="1.10.20.60">
    <property type="entry name" value="Glu-tRNAGln amidotransferase C subunit, N-terminal domain"/>
    <property type="match status" value="1"/>
</dbReference>
<protein>
    <recommendedName>
        <fullName evidence="6">Aspartyl/glutamyl-tRNA(Asn/Gln) amidotransferase subunit C</fullName>
        <shortName evidence="6">Asp/Glu-ADT subunit C</shortName>
        <ecNumber evidence="6">6.3.5.-</ecNumber>
    </recommendedName>
</protein>
<dbReference type="GO" id="GO:0006450">
    <property type="term" value="P:regulation of translational fidelity"/>
    <property type="evidence" value="ECO:0007669"/>
    <property type="project" value="InterPro"/>
</dbReference>
<dbReference type="Pfam" id="PF02686">
    <property type="entry name" value="GatC"/>
    <property type="match status" value="1"/>
</dbReference>
<comment type="similarity">
    <text evidence="1 6">Belongs to the GatC family.</text>
</comment>
<organism evidence="7 8">
    <name type="scientific">Ligilactobacillus araffinosus DSM 20653</name>
    <dbReference type="NCBI Taxonomy" id="1423820"/>
    <lineage>
        <taxon>Bacteria</taxon>
        <taxon>Bacillati</taxon>
        <taxon>Bacillota</taxon>
        <taxon>Bacilli</taxon>
        <taxon>Lactobacillales</taxon>
        <taxon>Lactobacillaceae</taxon>
        <taxon>Ligilactobacillus</taxon>
    </lineage>
</organism>